<dbReference type="Pfam" id="PF04909">
    <property type="entry name" value="Amidohydro_2"/>
    <property type="match status" value="1"/>
</dbReference>
<dbReference type="EMBL" id="BART01006835">
    <property type="protein sequence ID" value="GAG70498.1"/>
    <property type="molecule type" value="Genomic_DNA"/>
</dbReference>
<organism evidence="2">
    <name type="scientific">marine sediment metagenome</name>
    <dbReference type="NCBI Taxonomy" id="412755"/>
    <lineage>
        <taxon>unclassified sequences</taxon>
        <taxon>metagenomes</taxon>
        <taxon>ecological metagenomes</taxon>
    </lineage>
</organism>
<evidence type="ECO:0000313" key="2">
    <source>
        <dbReference type="EMBL" id="GAG70498.1"/>
    </source>
</evidence>
<sequence>MDTAGIEEALVYHIVARDADPALGNRLLHEEIAGNDRLHPVWVVIPHHTGEMPKPKKLLKKMDARGVKAVRMYPTKDQQSFSLEEWNSGELLGALEEARVPLILEIEIVWWEAVARILKNHPKLPVIIADANYRHNRFTYPLFKKYKNLCVETTRHFGAGVYEDIVGKFGSHPILFGTNMPRYTGTAAVSMLTYADIPLKDKKAIAGGNLRKLLKAALS</sequence>
<dbReference type="GO" id="GO:0016787">
    <property type="term" value="F:hydrolase activity"/>
    <property type="evidence" value="ECO:0007669"/>
    <property type="project" value="InterPro"/>
</dbReference>
<dbReference type="SUPFAM" id="SSF51556">
    <property type="entry name" value="Metallo-dependent hydrolases"/>
    <property type="match status" value="1"/>
</dbReference>
<gene>
    <name evidence="2" type="ORF">S01H4_15600</name>
</gene>
<name>X1ACY8_9ZZZZ</name>
<dbReference type="InterPro" id="IPR006680">
    <property type="entry name" value="Amidohydro-rel"/>
</dbReference>
<feature type="domain" description="Amidohydrolase-related" evidence="1">
    <location>
        <begin position="22"/>
        <end position="214"/>
    </location>
</feature>
<accession>X1ACY8</accession>
<dbReference type="Gene3D" id="3.20.20.140">
    <property type="entry name" value="Metal-dependent hydrolases"/>
    <property type="match status" value="1"/>
</dbReference>
<proteinExistence type="predicted"/>
<dbReference type="InterPro" id="IPR032466">
    <property type="entry name" value="Metal_Hydrolase"/>
</dbReference>
<protein>
    <recommendedName>
        <fullName evidence="1">Amidohydrolase-related domain-containing protein</fullName>
    </recommendedName>
</protein>
<comment type="caution">
    <text evidence="2">The sequence shown here is derived from an EMBL/GenBank/DDBJ whole genome shotgun (WGS) entry which is preliminary data.</text>
</comment>
<evidence type="ECO:0000259" key="1">
    <source>
        <dbReference type="Pfam" id="PF04909"/>
    </source>
</evidence>
<dbReference type="AlphaFoldDB" id="X1ACY8"/>
<reference evidence="2" key="1">
    <citation type="journal article" date="2014" name="Front. Microbiol.">
        <title>High frequency of phylogenetically diverse reductive dehalogenase-homologous genes in deep subseafloor sedimentary metagenomes.</title>
        <authorList>
            <person name="Kawai M."/>
            <person name="Futagami T."/>
            <person name="Toyoda A."/>
            <person name="Takaki Y."/>
            <person name="Nishi S."/>
            <person name="Hori S."/>
            <person name="Arai W."/>
            <person name="Tsubouchi T."/>
            <person name="Morono Y."/>
            <person name="Uchiyama I."/>
            <person name="Ito T."/>
            <person name="Fujiyama A."/>
            <person name="Inagaki F."/>
            <person name="Takami H."/>
        </authorList>
    </citation>
    <scope>NUCLEOTIDE SEQUENCE</scope>
    <source>
        <strain evidence="2">Expedition CK06-06</strain>
    </source>
</reference>